<name>T1A4U4_9ZZZZ</name>
<evidence type="ECO:0000313" key="11">
    <source>
        <dbReference type="EMBL" id="EQD55636.1"/>
    </source>
</evidence>
<comment type="pathway">
    <text evidence="1">Pyrimidine metabolism; CTP biosynthesis via de novo pathway; UDP from UMP (UMPK route): step 1/1.</text>
</comment>
<keyword evidence="5" id="KW-0547">Nucleotide-binding</keyword>
<dbReference type="EMBL" id="AUZZ01003906">
    <property type="protein sequence ID" value="EQD55636.1"/>
    <property type="molecule type" value="Genomic_DNA"/>
</dbReference>
<dbReference type="EC" id="2.7.4.22" evidence="3"/>
<reference evidence="11" key="2">
    <citation type="journal article" date="2014" name="ISME J.">
        <title>Microbial stratification in low pH oxic and suboxic macroscopic growths along an acid mine drainage.</title>
        <authorList>
            <person name="Mendez-Garcia C."/>
            <person name="Mesa V."/>
            <person name="Sprenger R.R."/>
            <person name="Richter M."/>
            <person name="Diez M.S."/>
            <person name="Solano J."/>
            <person name="Bargiela R."/>
            <person name="Golyshina O.V."/>
            <person name="Manteca A."/>
            <person name="Ramos J.L."/>
            <person name="Gallego J.R."/>
            <person name="Llorente I."/>
            <person name="Martins Dos Santos V.A."/>
            <person name="Jensen O.N."/>
            <person name="Pelaez A.I."/>
            <person name="Sanchez J."/>
            <person name="Ferrer M."/>
        </authorList>
    </citation>
    <scope>NUCLEOTIDE SEQUENCE</scope>
</reference>
<dbReference type="InterPro" id="IPR001048">
    <property type="entry name" value="Asp/Glu/Uridylate_kinase"/>
</dbReference>
<reference evidence="11" key="1">
    <citation type="submission" date="2013-08" db="EMBL/GenBank/DDBJ databases">
        <authorList>
            <person name="Mendez C."/>
            <person name="Richter M."/>
            <person name="Ferrer M."/>
            <person name="Sanchez J."/>
        </authorList>
    </citation>
    <scope>NUCLEOTIDE SEQUENCE</scope>
</reference>
<proteinExistence type="inferred from homology"/>
<dbReference type="PANTHER" id="PTHR42833:SF4">
    <property type="entry name" value="URIDYLATE KINASE PUMPKIN, CHLOROPLASTIC"/>
    <property type="match status" value="1"/>
</dbReference>
<keyword evidence="4" id="KW-0808">Transferase</keyword>
<dbReference type="SUPFAM" id="SSF53633">
    <property type="entry name" value="Carbamate kinase-like"/>
    <property type="match status" value="1"/>
</dbReference>
<accession>T1A4U4</accession>
<evidence type="ECO:0000256" key="5">
    <source>
        <dbReference type="ARBA" id="ARBA00022741"/>
    </source>
</evidence>
<dbReference type="GO" id="GO:0033862">
    <property type="term" value="F:UMP kinase activity"/>
    <property type="evidence" value="ECO:0007669"/>
    <property type="project" value="UniProtKB-EC"/>
</dbReference>
<keyword evidence="7" id="KW-0067">ATP-binding</keyword>
<dbReference type="Pfam" id="PF00696">
    <property type="entry name" value="AA_kinase"/>
    <property type="match status" value="1"/>
</dbReference>
<organism evidence="11">
    <name type="scientific">mine drainage metagenome</name>
    <dbReference type="NCBI Taxonomy" id="410659"/>
    <lineage>
        <taxon>unclassified sequences</taxon>
        <taxon>metagenomes</taxon>
        <taxon>ecological metagenomes</taxon>
    </lineage>
</organism>
<dbReference type="Gene3D" id="3.40.1160.10">
    <property type="entry name" value="Acetylglutamate kinase-like"/>
    <property type="match status" value="1"/>
</dbReference>
<evidence type="ECO:0000256" key="1">
    <source>
        <dbReference type="ARBA" id="ARBA00004791"/>
    </source>
</evidence>
<evidence type="ECO:0000256" key="9">
    <source>
        <dbReference type="ARBA" id="ARBA00032092"/>
    </source>
</evidence>
<dbReference type="PANTHER" id="PTHR42833">
    <property type="entry name" value="URIDYLATE KINASE"/>
    <property type="match status" value="1"/>
</dbReference>
<evidence type="ECO:0000256" key="8">
    <source>
        <dbReference type="ARBA" id="ARBA00022975"/>
    </source>
</evidence>
<evidence type="ECO:0000256" key="3">
    <source>
        <dbReference type="ARBA" id="ARBA00012899"/>
    </source>
</evidence>
<feature type="domain" description="Aspartate/glutamate/uridylate kinase" evidence="10">
    <location>
        <begin position="75"/>
        <end position="158"/>
    </location>
</feature>
<keyword evidence="6 11" id="KW-0418">Kinase</keyword>
<dbReference type="AlphaFoldDB" id="T1A4U4"/>
<gene>
    <name evidence="11" type="ORF">B2A_05603</name>
</gene>
<dbReference type="GO" id="GO:0006225">
    <property type="term" value="P:UDP biosynthetic process"/>
    <property type="evidence" value="ECO:0007669"/>
    <property type="project" value="TreeGrafter"/>
</dbReference>
<keyword evidence="8" id="KW-0665">Pyrimidine biosynthesis</keyword>
<evidence type="ECO:0000256" key="6">
    <source>
        <dbReference type="ARBA" id="ARBA00022777"/>
    </source>
</evidence>
<evidence type="ECO:0000259" key="10">
    <source>
        <dbReference type="Pfam" id="PF00696"/>
    </source>
</evidence>
<protein>
    <recommendedName>
        <fullName evidence="3">UMP kinase</fullName>
        <ecNumber evidence="3">2.7.4.22</ecNumber>
    </recommendedName>
    <alternativeName>
        <fullName evidence="9">Uridine monophosphate kinase</fullName>
    </alternativeName>
</protein>
<evidence type="ECO:0000256" key="4">
    <source>
        <dbReference type="ARBA" id="ARBA00022679"/>
    </source>
</evidence>
<evidence type="ECO:0000256" key="2">
    <source>
        <dbReference type="ARBA" id="ARBA00007614"/>
    </source>
</evidence>
<comment type="caution">
    <text evidence="11">The sequence shown here is derived from an EMBL/GenBank/DDBJ whole genome shotgun (WGS) entry which is preliminary data.</text>
</comment>
<dbReference type="InterPro" id="IPR036393">
    <property type="entry name" value="AceGlu_kinase-like_sf"/>
</dbReference>
<sequence length="186" mass="20609">MILVGGGKLARDYIEFGRSLGIGGNNLHKIGIKSTRLNAFIISVLFSGKYYEGDPRKIKTRQGILVSGGYAPGWTTDVCSAYACIAAGAGVLFNISKERGVYNKDPDVYKSARLLNNISFDELYKLTSESREPGMNYIFDPMAGRICQKNKIDVVVTSDIKDIDRYFEGRKVSGTLINSSRRLRAY</sequence>
<evidence type="ECO:0000256" key="7">
    <source>
        <dbReference type="ARBA" id="ARBA00022840"/>
    </source>
</evidence>
<comment type="similarity">
    <text evidence="2">Belongs to the UMP kinase family.</text>
</comment>
<dbReference type="GO" id="GO:0005524">
    <property type="term" value="F:ATP binding"/>
    <property type="evidence" value="ECO:0007669"/>
    <property type="project" value="UniProtKB-KW"/>
</dbReference>